<evidence type="ECO:0000313" key="1">
    <source>
        <dbReference type="EMBL" id="JAE26327.1"/>
    </source>
</evidence>
<dbReference type="AlphaFoldDB" id="A0A0A9GPB8"/>
<dbReference type="EMBL" id="GBRH01171569">
    <property type="protein sequence ID" value="JAE26327.1"/>
    <property type="molecule type" value="Transcribed_RNA"/>
</dbReference>
<reference evidence="1" key="2">
    <citation type="journal article" date="2015" name="Data Brief">
        <title>Shoot transcriptome of the giant reed, Arundo donax.</title>
        <authorList>
            <person name="Barrero R.A."/>
            <person name="Guerrero F.D."/>
            <person name="Moolhuijzen P."/>
            <person name="Goolsby J.A."/>
            <person name="Tidwell J."/>
            <person name="Bellgard S.E."/>
            <person name="Bellgard M.I."/>
        </authorList>
    </citation>
    <scope>NUCLEOTIDE SEQUENCE</scope>
    <source>
        <tissue evidence="1">Shoot tissue taken approximately 20 cm above the soil surface</tissue>
    </source>
</reference>
<organism evidence="1">
    <name type="scientific">Arundo donax</name>
    <name type="common">Giant reed</name>
    <name type="synonym">Donax arundinaceus</name>
    <dbReference type="NCBI Taxonomy" id="35708"/>
    <lineage>
        <taxon>Eukaryota</taxon>
        <taxon>Viridiplantae</taxon>
        <taxon>Streptophyta</taxon>
        <taxon>Embryophyta</taxon>
        <taxon>Tracheophyta</taxon>
        <taxon>Spermatophyta</taxon>
        <taxon>Magnoliopsida</taxon>
        <taxon>Liliopsida</taxon>
        <taxon>Poales</taxon>
        <taxon>Poaceae</taxon>
        <taxon>PACMAD clade</taxon>
        <taxon>Arundinoideae</taxon>
        <taxon>Arundineae</taxon>
        <taxon>Arundo</taxon>
    </lineage>
</organism>
<reference evidence="1" key="1">
    <citation type="submission" date="2014-09" db="EMBL/GenBank/DDBJ databases">
        <authorList>
            <person name="Magalhaes I.L.F."/>
            <person name="Oliveira U."/>
            <person name="Santos F.R."/>
            <person name="Vidigal T.H.D.A."/>
            <person name="Brescovit A.D."/>
            <person name="Santos A.J."/>
        </authorList>
    </citation>
    <scope>NUCLEOTIDE SEQUENCE</scope>
    <source>
        <tissue evidence="1">Shoot tissue taken approximately 20 cm above the soil surface</tissue>
    </source>
</reference>
<protein>
    <submittedName>
        <fullName evidence="1">Uncharacterized protein</fullName>
    </submittedName>
</protein>
<sequence length="41" mass="4172">MGAGVNLCPLRVAGAGAGVGFNSRARVCVVPARGYYACCHF</sequence>
<accession>A0A0A9GPB8</accession>
<name>A0A0A9GPB8_ARUDO</name>
<proteinExistence type="predicted"/>